<protein>
    <recommendedName>
        <fullName evidence="3">DUF2000 family protein</fullName>
    </recommendedName>
</protein>
<comment type="caution">
    <text evidence="1">The sequence shown here is derived from an EMBL/GenBank/DDBJ whole genome shotgun (WGS) entry which is preliminary data.</text>
</comment>
<evidence type="ECO:0008006" key="3">
    <source>
        <dbReference type="Google" id="ProtNLM"/>
    </source>
</evidence>
<keyword evidence="2" id="KW-1185">Reference proteome</keyword>
<dbReference type="AlphaFoldDB" id="A0A3N1L0Q0"/>
<sequence length="136" mass="14900">MRYETRIAVVIRDELETWQKLNVASFLSGGLVGQHPELPGEPYLDATGQRYGPLVRRPILVFVATGSELARCLRRSLDRGLLPSIYTRDLFSTSHDAANRAAVAAVVTADLDLVGLAIHGDRKVVDKAIDGLKLHP</sequence>
<dbReference type="RefSeq" id="WP_123691607.1">
    <property type="nucleotide sequence ID" value="NZ_AP019700.1"/>
</dbReference>
<dbReference type="OrthoDB" id="1684239at2"/>
<evidence type="ECO:0000313" key="1">
    <source>
        <dbReference type="EMBL" id="ROP84026.1"/>
    </source>
</evidence>
<dbReference type="Pfam" id="PF09391">
    <property type="entry name" value="DUF2000"/>
    <property type="match status" value="1"/>
</dbReference>
<dbReference type="InterPro" id="IPR023476">
    <property type="entry name" value="Pep_tRNA_hydro_II_dom_sf"/>
</dbReference>
<proteinExistence type="predicted"/>
<organism evidence="1 2">
    <name type="scientific">Stella humosa</name>
    <dbReference type="NCBI Taxonomy" id="94"/>
    <lineage>
        <taxon>Bacteria</taxon>
        <taxon>Pseudomonadati</taxon>
        <taxon>Pseudomonadota</taxon>
        <taxon>Alphaproteobacteria</taxon>
        <taxon>Rhodospirillales</taxon>
        <taxon>Stellaceae</taxon>
        <taxon>Stella</taxon>
    </lineage>
</organism>
<dbReference type="Proteomes" id="UP000278222">
    <property type="component" value="Unassembled WGS sequence"/>
</dbReference>
<dbReference type="SUPFAM" id="SSF102462">
    <property type="entry name" value="Peptidyl-tRNA hydrolase II"/>
    <property type="match status" value="1"/>
</dbReference>
<name>A0A3N1L0Q0_9PROT</name>
<evidence type="ECO:0000313" key="2">
    <source>
        <dbReference type="Proteomes" id="UP000278222"/>
    </source>
</evidence>
<gene>
    <name evidence="1" type="ORF">EDC65_3371</name>
</gene>
<dbReference type="Gene3D" id="3.40.1490.10">
    <property type="entry name" value="Bit1"/>
    <property type="match status" value="1"/>
</dbReference>
<dbReference type="InterPro" id="IPR018988">
    <property type="entry name" value="DUF2000"/>
</dbReference>
<dbReference type="EMBL" id="RJKX01000015">
    <property type="protein sequence ID" value="ROP84026.1"/>
    <property type="molecule type" value="Genomic_DNA"/>
</dbReference>
<accession>A0A3N1L0Q0</accession>
<reference evidence="1 2" key="1">
    <citation type="submission" date="2018-11" db="EMBL/GenBank/DDBJ databases">
        <title>Genomic Encyclopedia of Type Strains, Phase IV (KMG-IV): sequencing the most valuable type-strain genomes for metagenomic binning, comparative biology and taxonomic classification.</title>
        <authorList>
            <person name="Goeker M."/>
        </authorList>
    </citation>
    <scope>NUCLEOTIDE SEQUENCE [LARGE SCALE GENOMIC DNA]</scope>
    <source>
        <strain evidence="1 2">DSM 5900</strain>
    </source>
</reference>